<reference evidence="1" key="2">
    <citation type="submission" date="2020-11" db="EMBL/GenBank/DDBJ databases">
        <authorList>
            <person name="McCartney M.A."/>
            <person name="Auch B."/>
            <person name="Kono T."/>
            <person name="Mallez S."/>
            <person name="Becker A."/>
            <person name="Gohl D.M."/>
            <person name="Silverstein K.A.T."/>
            <person name="Koren S."/>
            <person name="Bechman K.B."/>
            <person name="Herman A."/>
            <person name="Abrahante J.E."/>
            <person name="Garbe J."/>
        </authorList>
    </citation>
    <scope>NUCLEOTIDE SEQUENCE</scope>
    <source>
        <strain evidence="1">Duluth1</strain>
        <tissue evidence="1">Whole animal</tissue>
    </source>
</reference>
<name>A0A9D4KJQ5_DREPO</name>
<evidence type="ECO:0000313" key="2">
    <source>
        <dbReference type="Proteomes" id="UP000828390"/>
    </source>
</evidence>
<proteinExistence type="predicted"/>
<protein>
    <submittedName>
        <fullName evidence="1">Uncharacterized protein</fullName>
    </submittedName>
</protein>
<dbReference type="AlphaFoldDB" id="A0A9D4KJQ5"/>
<reference evidence="1" key="1">
    <citation type="journal article" date="2019" name="bioRxiv">
        <title>The Genome of the Zebra Mussel, Dreissena polymorpha: A Resource for Invasive Species Research.</title>
        <authorList>
            <person name="McCartney M.A."/>
            <person name="Auch B."/>
            <person name="Kono T."/>
            <person name="Mallez S."/>
            <person name="Zhang Y."/>
            <person name="Obille A."/>
            <person name="Becker A."/>
            <person name="Abrahante J.E."/>
            <person name="Garbe J."/>
            <person name="Badalamenti J.P."/>
            <person name="Herman A."/>
            <person name="Mangelson H."/>
            <person name="Liachko I."/>
            <person name="Sullivan S."/>
            <person name="Sone E.D."/>
            <person name="Koren S."/>
            <person name="Silverstein K.A.T."/>
            <person name="Beckman K.B."/>
            <person name="Gohl D.M."/>
        </authorList>
    </citation>
    <scope>NUCLEOTIDE SEQUENCE</scope>
    <source>
        <strain evidence="1">Duluth1</strain>
        <tissue evidence="1">Whole animal</tissue>
    </source>
</reference>
<accession>A0A9D4KJQ5</accession>
<gene>
    <name evidence="1" type="ORF">DPMN_114349</name>
</gene>
<dbReference type="Proteomes" id="UP000828390">
    <property type="component" value="Unassembled WGS sequence"/>
</dbReference>
<evidence type="ECO:0000313" key="1">
    <source>
        <dbReference type="EMBL" id="KAH3840891.1"/>
    </source>
</evidence>
<dbReference type="EMBL" id="JAIWYP010000004">
    <property type="protein sequence ID" value="KAH3840891.1"/>
    <property type="molecule type" value="Genomic_DNA"/>
</dbReference>
<sequence>MWARIYSERREPAGVWNRGKSACGQHPTNMRCLCHVEQYSELCVEHRWFYDHCYLPMWGQLYHGWTAVFTV</sequence>
<organism evidence="1 2">
    <name type="scientific">Dreissena polymorpha</name>
    <name type="common">Zebra mussel</name>
    <name type="synonym">Mytilus polymorpha</name>
    <dbReference type="NCBI Taxonomy" id="45954"/>
    <lineage>
        <taxon>Eukaryota</taxon>
        <taxon>Metazoa</taxon>
        <taxon>Spiralia</taxon>
        <taxon>Lophotrochozoa</taxon>
        <taxon>Mollusca</taxon>
        <taxon>Bivalvia</taxon>
        <taxon>Autobranchia</taxon>
        <taxon>Heteroconchia</taxon>
        <taxon>Euheterodonta</taxon>
        <taxon>Imparidentia</taxon>
        <taxon>Neoheterodontei</taxon>
        <taxon>Myida</taxon>
        <taxon>Dreissenoidea</taxon>
        <taxon>Dreissenidae</taxon>
        <taxon>Dreissena</taxon>
    </lineage>
</organism>
<keyword evidence="2" id="KW-1185">Reference proteome</keyword>
<comment type="caution">
    <text evidence="1">The sequence shown here is derived from an EMBL/GenBank/DDBJ whole genome shotgun (WGS) entry which is preliminary data.</text>
</comment>